<keyword evidence="2" id="KW-1185">Reference proteome</keyword>
<organism evidence="1 2">
    <name type="scientific">Phycomyces blakesleeanus (strain ATCC 8743b / DSM 1359 / FGSC 10004 / NBRC 33097 / NRRL 1555)</name>
    <dbReference type="NCBI Taxonomy" id="763407"/>
    <lineage>
        <taxon>Eukaryota</taxon>
        <taxon>Fungi</taxon>
        <taxon>Fungi incertae sedis</taxon>
        <taxon>Mucoromycota</taxon>
        <taxon>Mucoromycotina</taxon>
        <taxon>Mucoromycetes</taxon>
        <taxon>Mucorales</taxon>
        <taxon>Phycomycetaceae</taxon>
        <taxon>Phycomyces</taxon>
    </lineage>
</organism>
<dbReference type="STRING" id="763407.A0A162U3Q9"/>
<dbReference type="RefSeq" id="XP_018291252.1">
    <property type="nucleotide sequence ID" value="XM_018438473.1"/>
</dbReference>
<sequence>MFSRSFGLVRPFVSARTYATKSKTTNLKMTSRLPIQECQLADGSLFVTRQPPVSPAVQSTAPVLKKAATETKVLSESEKEEMRQLRAQDPARWTRKRLAEKFGCSEIFVGINAPTTVKRAVAAEQEPTKEYGYRRQLIKKNRERRKELW</sequence>
<evidence type="ECO:0000313" key="1">
    <source>
        <dbReference type="EMBL" id="OAD73212.1"/>
    </source>
</evidence>
<evidence type="ECO:0000313" key="2">
    <source>
        <dbReference type="Proteomes" id="UP000077315"/>
    </source>
</evidence>
<dbReference type="PANTHER" id="PTHR28266:SF1">
    <property type="entry name" value="LARGE RIBOSOMAL SUBUNIT PROTEIN ML58"/>
    <property type="match status" value="1"/>
</dbReference>
<dbReference type="Pfam" id="PF12824">
    <property type="entry name" value="MRP-L20"/>
    <property type="match status" value="1"/>
</dbReference>
<proteinExistence type="predicted"/>
<dbReference type="PANTHER" id="PTHR28266">
    <property type="entry name" value="54S RIBOSOMAL PROTEIN L20, MITOCHONDRIAL"/>
    <property type="match status" value="1"/>
</dbReference>
<name>A0A162U3Q9_PHYB8</name>
<dbReference type="EMBL" id="KV440981">
    <property type="protein sequence ID" value="OAD73212.1"/>
    <property type="molecule type" value="Genomic_DNA"/>
</dbReference>
<gene>
    <name evidence="1" type="ORF">PHYBLDRAFT_181465</name>
</gene>
<dbReference type="AlphaFoldDB" id="A0A162U3Q9"/>
<dbReference type="GO" id="GO:0005762">
    <property type="term" value="C:mitochondrial large ribosomal subunit"/>
    <property type="evidence" value="ECO:0007669"/>
    <property type="project" value="TreeGrafter"/>
</dbReference>
<dbReference type="InterPro" id="IPR024388">
    <property type="entry name" value="Ribosomal_mL58"/>
</dbReference>
<protein>
    <submittedName>
        <fullName evidence="1">Uncharacterized protein</fullName>
    </submittedName>
</protein>
<reference evidence="2" key="1">
    <citation type="submission" date="2015-06" db="EMBL/GenBank/DDBJ databases">
        <title>Expansion of signal transduction pathways in fungi by whole-genome duplication.</title>
        <authorList>
            <consortium name="DOE Joint Genome Institute"/>
            <person name="Corrochano L.M."/>
            <person name="Kuo A."/>
            <person name="Marcet-Houben M."/>
            <person name="Polaino S."/>
            <person name="Salamov A."/>
            <person name="Villalobos J.M."/>
            <person name="Alvarez M.I."/>
            <person name="Avalos J."/>
            <person name="Benito E.P."/>
            <person name="Benoit I."/>
            <person name="Burger G."/>
            <person name="Camino L.P."/>
            <person name="Canovas D."/>
            <person name="Cerda-Olmedo E."/>
            <person name="Cheng J.-F."/>
            <person name="Dominguez A."/>
            <person name="Elias M."/>
            <person name="Eslava A.P."/>
            <person name="Glaser F."/>
            <person name="Grimwood J."/>
            <person name="Gutierrez G."/>
            <person name="Heitman J."/>
            <person name="Henrissat B."/>
            <person name="Iturriaga E.A."/>
            <person name="Lang B.F."/>
            <person name="Lavin J.L."/>
            <person name="Lee S."/>
            <person name="Li W."/>
            <person name="Lindquist E."/>
            <person name="Lopez-Garcia S."/>
            <person name="Luque E.M."/>
            <person name="Marcos A.T."/>
            <person name="Martin J."/>
            <person name="McCluskey K."/>
            <person name="Medina H.R."/>
            <person name="Miralles-Duran A."/>
            <person name="Miyazaki A."/>
            <person name="Munoz-Torres E."/>
            <person name="Oguiza J.A."/>
            <person name="Ohm R."/>
            <person name="Olmedo M."/>
            <person name="Orejas M."/>
            <person name="Ortiz-Castellanos L."/>
            <person name="Pisabarro A.G."/>
            <person name="Rodriguez-Romero J."/>
            <person name="Ruiz-Herrera J."/>
            <person name="Ruiz-Vazquez R."/>
            <person name="Sanz C."/>
            <person name="Schackwitz W."/>
            <person name="Schmutz J."/>
            <person name="Shahriari M."/>
            <person name="Shelest E."/>
            <person name="Silva-Franco F."/>
            <person name="Soanes D."/>
            <person name="Syed K."/>
            <person name="Tagua V.G."/>
            <person name="Talbot N.J."/>
            <person name="Thon M."/>
            <person name="De vries R.P."/>
            <person name="Wiebenga A."/>
            <person name="Yadav J.S."/>
            <person name="Braun E.L."/>
            <person name="Baker S."/>
            <person name="Garre V."/>
            <person name="Horwitz B."/>
            <person name="Torres-Martinez S."/>
            <person name="Idnurm A."/>
            <person name="Herrera-Estrella A."/>
            <person name="Gabaldon T."/>
            <person name="Grigoriev I.V."/>
        </authorList>
    </citation>
    <scope>NUCLEOTIDE SEQUENCE [LARGE SCALE GENOMIC DNA]</scope>
    <source>
        <strain evidence="2">NRRL 1555(-)</strain>
    </source>
</reference>
<dbReference type="InParanoid" id="A0A162U3Q9"/>
<accession>A0A162U3Q9</accession>
<dbReference type="GO" id="GO:0003735">
    <property type="term" value="F:structural constituent of ribosome"/>
    <property type="evidence" value="ECO:0007669"/>
    <property type="project" value="TreeGrafter"/>
</dbReference>
<dbReference type="Proteomes" id="UP000077315">
    <property type="component" value="Unassembled WGS sequence"/>
</dbReference>
<dbReference type="GeneID" id="28999379"/>
<dbReference type="VEuPathDB" id="FungiDB:PHYBLDRAFT_181465"/>
<dbReference type="OrthoDB" id="6021263at2759"/>